<dbReference type="RefSeq" id="WP_198167852.1">
    <property type="nucleotide sequence ID" value="NZ_CP019937.1"/>
</dbReference>
<dbReference type="KEGG" id="kro:BVG79_02340"/>
<dbReference type="Proteomes" id="UP000242447">
    <property type="component" value="Chromosome"/>
</dbReference>
<dbReference type="AlphaFoldDB" id="A0A1W6P2W1"/>
<keyword evidence="3" id="KW-1185">Reference proteome</keyword>
<organism evidence="2 3">
    <name type="scientific">Ketogulonicigenium robustum</name>
    <dbReference type="NCBI Taxonomy" id="92947"/>
    <lineage>
        <taxon>Bacteria</taxon>
        <taxon>Pseudomonadati</taxon>
        <taxon>Pseudomonadota</taxon>
        <taxon>Alphaproteobacteria</taxon>
        <taxon>Rhodobacterales</taxon>
        <taxon>Roseobacteraceae</taxon>
        <taxon>Ketogulonicigenium</taxon>
    </lineage>
</organism>
<dbReference type="STRING" id="92947.BVG79_02340"/>
<evidence type="ECO:0000313" key="3">
    <source>
        <dbReference type="Proteomes" id="UP000242447"/>
    </source>
</evidence>
<evidence type="ECO:0000313" key="2">
    <source>
        <dbReference type="EMBL" id="ARO15680.1"/>
    </source>
</evidence>
<reference evidence="2 3" key="1">
    <citation type="submission" date="2017-02" db="EMBL/GenBank/DDBJ databases">
        <title>Ketogulonicigenium robustum SPU B003 Genome sequencing and assembly.</title>
        <authorList>
            <person name="Li Y."/>
            <person name="Liu L."/>
            <person name="Wang C."/>
            <person name="Zhang M."/>
            <person name="Zhang T."/>
            <person name="Zhang Y."/>
        </authorList>
    </citation>
    <scope>NUCLEOTIDE SEQUENCE [LARGE SCALE GENOMIC DNA]</scope>
    <source>
        <strain evidence="2 3">SPU_B003</strain>
    </source>
</reference>
<name>A0A1W6P2W1_9RHOB</name>
<sequence length="47" mass="4992">MTDAPKSMKPDAKQPANTAPKAQSAKDDCDAAEKALAQMYGYFSRAA</sequence>
<gene>
    <name evidence="2" type="ORF">BVG79_02340</name>
</gene>
<proteinExistence type="predicted"/>
<evidence type="ECO:0000256" key="1">
    <source>
        <dbReference type="SAM" id="MobiDB-lite"/>
    </source>
</evidence>
<protein>
    <submittedName>
        <fullName evidence="2">Uncharacterized protein</fullName>
    </submittedName>
</protein>
<feature type="region of interest" description="Disordered" evidence="1">
    <location>
        <begin position="1"/>
        <end position="28"/>
    </location>
</feature>
<feature type="compositionally biased region" description="Basic and acidic residues" evidence="1">
    <location>
        <begin position="1"/>
        <end position="12"/>
    </location>
</feature>
<dbReference type="EMBL" id="CP019937">
    <property type="protein sequence ID" value="ARO15680.1"/>
    <property type="molecule type" value="Genomic_DNA"/>
</dbReference>
<accession>A0A1W6P2W1</accession>